<evidence type="ECO:0000259" key="2">
    <source>
        <dbReference type="Pfam" id="PF25054"/>
    </source>
</evidence>
<name>A0ABR2MBZ5_9ASPA</name>
<sequence length="82" mass="9189">MCGDIGFPDKNFQCLRCLYGFQHSNYYYDNSAESFAGVCDWCQNDDCRSTHPRRNPAGCCHRDKPAARQSSDHDDQSSSGGS</sequence>
<dbReference type="Pfam" id="PF25054">
    <property type="entry name" value="PHD_pln"/>
    <property type="match status" value="1"/>
</dbReference>
<dbReference type="PANTHER" id="PTHR33779:SF11">
    <property type="entry name" value="OS04G0551600 PROTEIN"/>
    <property type="match status" value="1"/>
</dbReference>
<dbReference type="InterPro" id="IPR056874">
    <property type="entry name" value="PHD_dom_pln"/>
</dbReference>
<comment type="caution">
    <text evidence="3">The sequence shown here is derived from an EMBL/GenBank/DDBJ whole genome shotgun (WGS) entry which is preliminary data.</text>
</comment>
<evidence type="ECO:0000313" key="4">
    <source>
        <dbReference type="Proteomes" id="UP001412067"/>
    </source>
</evidence>
<dbReference type="PANTHER" id="PTHR33779">
    <property type="entry name" value="EXPRESSED PROTEIN"/>
    <property type="match status" value="1"/>
</dbReference>
<evidence type="ECO:0000313" key="3">
    <source>
        <dbReference type="EMBL" id="KAK8961239.1"/>
    </source>
</evidence>
<evidence type="ECO:0000256" key="1">
    <source>
        <dbReference type="SAM" id="MobiDB-lite"/>
    </source>
</evidence>
<proteinExistence type="predicted"/>
<reference evidence="3 4" key="1">
    <citation type="journal article" date="2022" name="Nat. Plants">
        <title>Genomes of leafy and leafless Platanthera orchids illuminate the evolution of mycoheterotrophy.</title>
        <authorList>
            <person name="Li M.H."/>
            <person name="Liu K.W."/>
            <person name="Li Z."/>
            <person name="Lu H.C."/>
            <person name="Ye Q.L."/>
            <person name="Zhang D."/>
            <person name="Wang J.Y."/>
            <person name="Li Y.F."/>
            <person name="Zhong Z.M."/>
            <person name="Liu X."/>
            <person name="Yu X."/>
            <person name="Liu D.K."/>
            <person name="Tu X.D."/>
            <person name="Liu B."/>
            <person name="Hao Y."/>
            <person name="Liao X.Y."/>
            <person name="Jiang Y.T."/>
            <person name="Sun W.H."/>
            <person name="Chen J."/>
            <person name="Chen Y.Q."/>
            <person name="Ai Y."/>
            <person name="Zhai J.W."/>
            <person name="Wu S.S."/>
            <person name="Zhou Z."/>
            <person name="Hsiao Y.Y."/>
            <person name="Wu W.L."/>
            <person name="Chen Y.Y."/>
            <person name="Lin Y.F."/>
            <person name="Hsu J.L."/>
            <person name="Li C.Y."/>
            <person name="Wang Z.W."/>
            <person name="Zhao X."/>
            <person name="Zhong W.Y."/>
            <person name="Ma X.K."/>
            <person name="Ma L."/>
            <person name="Huang J."/>
            <person name="Chen G.Z."/>
            <person name="Huang M.Z."/>
            <person name="Huang L."/>
            <person name="Peng D.H."/>
            <person name="Luo Y.B."/>
            <person name="Zou S.Q."/>
            <person name="Chen S.P."/>
            <person name="Lan S."/>
            <person name="Tsai W.C."/>
            <person name="Van de Peer Y."/>
            <person name="Liu Z.J."/>
        </authorList>
    </citation>
    <scope>NUCLEOTIDE SEQUENCE [LARGE SCALE GENOMIC DNA]</scope>
    <source>
        <strain evidence="3">Lor288</strain>
    </source>
</reference>
<gene>
    <name evidence="3" type="ORF">KSP40_PGU012984</name>
</gene>
<feature type="region of interest" description="Disordered" evidence="1">
    <location>
        <begin position="51"/>
        <end position="82"/>
    </location>
</feature>
<protein>
    <recommendedName>
        <fullName evidence="2">PHD-type zinc finger plants domain-containing protein</fullName>
    </recommendedName>
</protein>
<feature type="compositionally biased region" description="Basic and acidic residues" evidence="1">
    <location>
        <begin position="60"/>
        <end position="76"/>
    </location>
</feature>
<keyword evidence="4" id="KW-1185">Reference proteome</keyword>
<feature type="domain" description="PHD-type zinc finger plants" evidence="2">
    <location>
        <begin position="1"/>
        <end position="42"/>
    </location>
</feature>
<accession>A0ABR2MBZ5</accession>
<dbReference type="EMBL" id="JBBWWR010000010">
    <property type="protein sequence ID" value="KAK8961239.1"/>
    <property type="molecule type" value="Genomic_DNA"/>
</dbReference>
<organism evidence="3 4">
    <name type="scientific">Platanthera guangdongensis</name>
    <dbReference type="NCBI Taxonomy" id="2320717"/>
    <lineage>
        <taxon>Eukaryota</taxon>
        <taxon>Viridiplantae</taxon>
        <taxon>Streptophyta</taxon>
        <taxon>Embryophyta</taxon>
        <taxon>Tracheophyta</taxon>
        <taxon>Spermatophyta</taxon>
        <taxon>Magnoliopsida</taxon>
        <taxon>Liliopsida</taxon>
        <taxon>Asparagales</taxon>
        <taxon>Orchidaceae</taxon>
        <taxon>Orchidoideae</taxon>
        <taxon>Orchideae</taxon>
        <taxon>Orchidinae</taxon>
        <taxon>Platanthera</taxon>
    </lineage>
</organism>
<dbReference type="Proteomes" id="UP001412067">
    <property type="component" value="Unassembled WGS sequence"/>
</dbReference>